<name>A0A8B7BG07_PHODC</name>
<dbReference type="Pfam" id="PF02037">
    <property type="entry name" value="SAP"/>
    <property type="match status" value="1"/>
</dbReference>
<feature type="region of interest" description="Disordered" evidence="2">
    <location>
        <begin position="96"/>
        <end position="146"/>
    </location>
</feature>
<evidence type="ECO:0000256" key="2">
    <source>
        <dbReference type="SAM" id="MobiDB-lite"/>
    </source>
</evidence>
<evidence type="ECO:0000313" key="4">
    <source>
        <dbReference type="Proteomes" id="UP000228380"/>
    </source>
</evidence>
<protein>
    <submittedName>
        <fullName evidence="5">Uncharacterized protein LOC103696037</fullName>
    </submittedName>
</protein>
<reference evidence="4" key="1">
    <citation type="journal article" date="2019" name="Nat. Commun.">
        <title>Genome-wide association mapping of date palm fruit traits.</title>
        <authorList>
            <person name="Hazzouri K.M."/>
            <person name="Gros-Balthazard M."/>
            <person name="Flowers J.M."/>
            <person name="Copetti D."/>
            <person name="Lemansour A."/>
            <person name="Lebrun M."/>
            <person name="Masmoudi K."/>
            <person name="Ferrand S."/>
            <person name="Dhar M.I."/>
            <person name="Fresquez Z.A."/>
            <person name="Rosas U."/>
            <person name="Zhang J."/>
            <person name="Talag J."/>
            <person name="Lee S."/>
            <person name="Kudrna D."/>
            <person name="Powell R.F."/>
            <person name="Leitch I.J."/>
            <person name="Krueger R.R."/>
            <person name="Wing R.A."/>
            <person name="Amiri K.M.A."/>
            <person name="Purugganan M.D."/>
        </authorList>
    </citation>
    <scope>NUCLEOTIDE SEQUENCE [LARGE SCALE GENOMIC DNA]</scope>
    <source>
        <strain evidence="4">cv. Khalas</strain>
    </source>
</reference>
<dbReference type="GO" id="GO:0032436">
    <property type="term" value="P:positive regulation of proteasomal ubiquitin-dependent protein catabolic process"/>
    <property type="evidence" value="ECO:0007669"/>
    <property type="project" value="TreeGrafter"/>
</dbReference>
<dbReference type="InterPro" id="IPR003034">
    <property type="entry name" value="SAP_dom"/>
</dbReference>
<dbReference type="PANTHER" id="PTHR31879:SF2">
    <property type="entry name" value="DET1- AND DDB1-ASSOCIATED PROTEIN 1"/>
    <property type="match status" value="1"/>
</dbReference>
<organism evidence="4 5">
    <name type="scientific">Phoenix dactylifera</name>
    <name type="common">Date palm</name>
    <dbReference type="NCBI Taxonomy" id="42345"/>
    <lineage>
        <taxon>Eukaryota</taxon>
        <taxon>Viridiplantae</taxon>
        <taxon>Streptophyta</taxon>
        <taxon>Embryophyta</taxon>
        <taxon>Tracheophyta</taxon>
        <taxon>Spermatophyta</taxon>
        <taxon>Magnoliopsida</taxon>
        <taxon>Liliopsida</taxon>
        <taxon>Arecaceae</taxon>
        <taxon>Coryphoideae</taxon>
        <taxon>Phoeniceae</taxon>
        <taxon>Phoenix</taxon>
    </lineage>
</organism>
<evidence type="ECO:0000256" key="1">
    <source>
        <dbReference type="ARBA" id="ARBA00008042"/>
    </source>
</evidence>
<sequence length="183" mass="19113">MEGSAGPASGSLAAAAAAAAAARGSDRAVAGASKYLPNLPSRGLFSADFSSNMGGMRVYVCDHDTSPPEDQVIKTNTTNILIRALQLSKQRSELKDINAKAPAESSKGKRSAFRVYDGRNPAKRANTGSTSGISGHEGSSNGASEKALQSLTVERLRALLKERGLSLRGKKDELIARLKGQDV</sequence>
<dbReference type="InterPro" id="IPR033575">
    <property type="entry name" value="DDA1-like"/>
</dbReference>
<evidence type="ECO:0000313" key="5">
    <source>
        <dbReference type="RefSeq" id="XP_008775760.1"/>
    </source>
</evidence>
<dbReference type="Proteomes" id="UP000228380">
    <property type="component" value="Chromosome 14"/>
</dbReference>
<feature type="domain" description="SAP" evidence="3">
    <location>
        <begin position="148"/>
        <end position="182"/>
    </location>
</feature>
<reference evidence="5" key="2">
    <citation type="submission" date="2025-08" db="UniProtKB">
        <authorList>
            <consortium name="RefSeq"/>
        </authorList>
    </citation>
    <scope>IDENTIFICATION</scope>
    <source>
        <tissue evidence="5">Young leaves</tissue>
    </source>
</reference>
<evidence type="ECO:0000259" key="3">
    <source>
        <dbReference type="PROSITE" id="PS50800"/>
    </source>
</evidence>
<dbReference type="RefSeq" id="XP_008775760.1">
    <property type="nucleotide sequence ID" value="XM_008777538.4"/>
</dbReference>
<proteinExistence type="inferred from homology"/>
<accession>A0A8B7BG07</accession>
<dbReference type="SUPFAM" id="SSF68906">
    <property type="entry name" value="SAP domain"/>
    <property type="match status" value="1"/>
</dbReference>
<dbReference type="Pfam" id="PF10172">
    <property type="entry name" value="DDA1"/>
    <property type="match status" value="1"/>
</dbReference>
<comment type="similarity">
    <text evidence="1">Belongs to the DDA1 family.</text>
</comment>
<dbReference type="GeneID" id="103696037"/>
<dbReference type="PANTHER" id="PTHR31879">
    <property type="entry name" value="DET1- AND DDB1-ASSOCIATED PROTEIN 1"/>
    <property type="match status" value="1"/>
</dbReference>
<dbReference type="PROSITE" id="PS50800">
    <property type="entry name" value="SAP"/>
    <property type="match status" value="1"/>
</dbReference>
<dbReference type="InterPro" id="IPR018276">
    <property type="entry name" value="DDA1_dom"/>
</dbReference>
<dbReference type="SMART" id="SM00513">
    <property type="entry name" value="SAP"/>
    <property type="match status" value="1"/>
</dbReference>
<feature type="compositionally biased region" description="Polar residues" evidence="2">
    <location>
        <begin position="126"/>
        <end position="146"/>
    </location>
</feature>
<dbReference type="OrthoDB" id="445357at2759"/>
<dbReference type="AlphaFoldDB" id="A0A8B7BG07"/>
<gene>
    <name evidence="5" type="primary">LOC103696037</name>
</gene>
<keyword evidence="4" id="KW-1185">Reference proteome</keyword>
<dbReference type="KEGG" id="pda:103696037"/>
<dbReference type="InterPro" id="IPR036361">
    <property type="entry name" value="SAP_dom_sf"/>
</dbReference>
<dbReference type="Gene3D" id="1.10.720.30">
    <property type="entry name" value="SAP domain"/>
    <property type="match status" value="1"/>
</dbReference>
<dbReference type="GO" id="GO:0080008">
    <property type="term" value="C:Cul4-RING E3 ubiquitin ligase complex"/>
    <property type="evidence" value="ECO:0007669"/>
    <property type="project" value="TreeGrafter"/>
</dbReference>